<feature type="DNA-binding region" description="H-T-H motif" evidence="2">
    <location>
        <begin position="32"/>
        <end position="51"/>
    </location>
</feature>
<comment type="caution">
    <text evidence="4">The sequence shown here is derived from an EMBL/GenBank/DDBJ whole genome shotgun (WGS) entry which is preliminary data.</text>
</comment>
<evidence type="ECO:0000313" key="4">
    <source>
        <dbReference type="EMBL" id="HIR09402.1"/>
    </source>
</evidence>
<proteinExistence type="predicted"/>
<sequence>MNKSESKYFNTALRMDEALIALLEKKDLEYITVKEICHQAGVNRSTFYLHYESIAELLDETMEMINQRFLSYFPQEEEAVLGDLEHRELNDLVFVTQEYLLPYLRFIQDNKKVYRAAFRNPSSMQANARYGVLKQRILDPILERFEIPAARRPYYIAYYVEGIAAIVKEWLRHDCGDSVEMIAAIIESCVRPKEIHHGQ</sequence>
<reference evidence="4" key="2">
    <citation type="journal article" date="2021" name="PeerJ">
        <title>Extensive microbial diversity within the chicken gut microbiome revealed by metagenomics and culture.</title>
        <authorList>
            <person name="Gilroy R."/>
            <person name="Ravi A."/>
            <person name="Getino M."/>
            <person name="Pursley I."/>
            <person name="Horton D.L."/>
            <person name="Alikhan N.F."/>
            <person name="Baker D."/>
            <person name="Gharbi K."/>
            <person name="Hall N."/>
            <person name="Watson M."/>
            <person name="Adriaenssens E.M."/>
            <person name="Foster-Nyarko E."/>
            <person name="Jarju S."/>
            <person name="Secka A."/>
            <person name="Antonio M."/>
            <person name="Oren A."/>
            <person name="Chaudhuri R.R."/>
            <person name="La Ragione R."/>
            <person name="Hildebrand F."/>
            <person name="Pallen M.J."/>
        </authorList>
    </citation>
    <scope>NUCLEOTIDE SEQUENCE</scope>
    <source>
        <strain evidence="4">ChiHjej9B8-7071</strain>
    </source>
</reference>
<reference evidence="4" key="1">
    <citation type="submission" date="2020-10" db="EMBL/GenBank/DDBJ databases">
        <authorList>
            <person name="Gilroy R."/>
        </authorList>
    </citation>
    <scope>NUCLEOTIDE SEQUENCE</scope>
    <source>
        <strain evidence="4">ChiHjej9B8-7071</strain>
    </source>
</reference>
<dbReference type="InterPro" id="IPR009057">
    <property type="entry name" value="Homeodomain-like_sf"/>
</dbReference>
<dbReference type="Gene3D" id="1.10.357.10">
    <property type="entry name" value="Tetracycline Repressor, domain 2"/>
    <property type="match status" value="1"/>
</dbReference>
<dbReference type="Pfam" id="PF14278">
    <property type="entry name" value="TetR_C_8"/>
    <property type="match status" value="1"/>
</dbReference>
<dbReference type="PANTHER" id="PTHR43479">
    <property type="entry name" value="ACREF/ENVCD OPERON REPRESSOR-RELATED"/>
    <property type="match status" value="1"/>
</dbReference>
<dbReference type="Proteomes" id="UP000824258">
    <property type="component" value="Unassembled WGS sequence"/>
</dbReference>
<protein>
    <submittedName>
        <fullName evidence="4">TetR/AcrR family transcriptional regulator</fullName>
    </submittedName>
</protein>
<dbReference type="GO" id="GO:0003677">
    <property type="term" value="F:DNA binding"/>
    <property type="evidence" value="ECO:0007669"/>
    <property type="project" value="UniProtKB-UniRule"/>
</dbReference>
<gene>
    <name evidence="4" type="ORF">IAA70_03245</name>
</gene>
<dbReference type="InterPro" id="IPR050624">
    <property type="entry name" value="HTH-type_Tx_Regulator"/>
</dbReference>
<dbReference type="AlphaFoldDB" id="A0A9D1D6V8"/>
<dbReference type="PANTHER" id="PTHR43479:SF11">
    <property type="entry name" value="ACREF_ENVCD OPERON REPRESSOR-RELATED"/>
    <property type="match status" value="1"/>
</dbReference>
<evidence type="ECO:0000259" key="3">
    <source>
        <dbReference type="PROSITE" id="PS50977"/>
    </source>
</evidence>
<dbReference type="InterPro" id="IPR001647">
    <property type="entry name" value="HTH_TetR"/>
</dbReference>
<dbReference type="InterPro" id="IPR039532">
    <property type="entry name" value="TetR_C_Firmicutes"/>
</dbReference>
<evidence type="ECO:0000313" key="5">
    <source>
        <dbReference type="Proteomes" id="UP000824258"/>
    </source>
</evidence>
<evidence type="ECO:0000256" key="1">
    <source>
        <dbReference type="ARBA" id="ARBA00023125"/>
    </source>
</evidence>
<evidence type="ECO:0000256" key="2">
    <source>
        <dbReference type="PROSITE-ProRule" id="PRU00335"/>
    </source>
</evidence>
<dbReference type="PROSITE" id="PS50977">
    <property type="entry name" value="HTH_TETR_2"/>
    <property type="match status" value="1"/>
</dbReference>
<name>A0A9D1D6V8_9FIRM</name>
<accession>A0A9D1D6V8</accession>
<dbReference type="EMBL" id="DVGD01000094">
    <property type="protein sequence ID" value="HIR09402.1"/>
    <property type="molecule type" value="Genomic_DNA"/>
</dbReference>
<feature type="domain" description="HTH tetR-type" evidence="3">
    <location>
        <begin position="9"/>
        <end position="69"/>
    </location>
</feature>
<organism evidence="4 5">
    <name type="scientific">Candidatus Avoscillospira stercoripullorum</name>
    <dbReference type="NCBI Taxonomy" id="2840709"/>
    <lineage>
        <taxon>Bacteria</taxon>
        <taxon>Bacillati</taxon>
        <taxon>Bacillota</taxon>
        <taxon>Clostridia</taxon>
        <taxon>Eubacteriales</taxon>
        <taxon>Oscillospiraceae</taxon>
        <taxon>Oscillospiraceae incertae sedis</taxon>
        <taxon>Candidatus Avoscillospira</taxon>
    </lineage>
</organism>
<dbReference type="Pfam" id="PF00440">
    <property type="entry name" value="TetR_N"/>
    <property type="match status" value="1"/>
</dbReference>
<dbReference type="SUPFAM" id="SSF46689">
    <property type="entry name" value="Homeodomain-like"/>
    <property type="match status" value="1"/>
</dbReference>
<keyword evidence="1 2" id="KW-0238">DNA-binding</keyword>